<organism evidence="2 3">
    <name type="scientific">Polyangium fumosum</name>
    <dbReference type="NCBI Taxonomy" id="889272"/>
    <lineage>
        <taxon>Bacteria</taxon>
        <taxon>Pseudomonadati</taxon>
        <taxon>Myxococcota</taxon>
        <taxon>Polyangia</taxon>
        <taxon>Polyangiales</taxon>
        <taxon>Polyangiaceae</taxon>
        <taxon>Polyangium</taxon>
    </lineage>
</organism>
<gene>
    <name evidence="2" type="ORF">E8A74_15180</name>
</gene>
<dbReference type="AlphaFoldDB" id="A0A4U1JD59"/>
<sequence>MTFEPEALLGEDDGLVLRRFFAWGVGHGFDLAIVQITTPWKRDALIAWAKANVPGVAVIDLREIGPDKRKLWDVLREATAPEQGTTSLILHGLEEAEAEERIVAQLNVERDELARGFPLPWLFIVHPTVAQVMERKAPDFADFAGAWMWEEKPEPLRLELAAIDARYAVAAPLPMDTEAVDELLAKAAEAINFGYLDEAADFLAQYDLRHPNAQSVDPDRMLFEANLLLAKGRFEQARAIFERARKAYEATDDSFGVAAVLHHLATIAENQGRYEEARSFLERSIAVKATSDRYDRIPASLNRLASIAERQGRLDEARGLLAQAQMLLEQLGDRAGLAASQHQLAILEMDEGRNEEARTLLLGSLATNREIGDRVGCAASLHQLAMIACDRGELDDALKLLEESSALHEEIGDVGKRAASLHLRAVLESGFGRNDEARNLLRESIAIRKAIGDVAGLSTSRLVLGQIEVAAGHFTEGRRLVQAAVDTLEAIGSAQAEEARSILRDIDALQTPPSPT</sequence>
<dbReference type="Pfam" id="PF17874">
    <property type="entry name" value="TPR_MalT"/>
    <property type="match status" value="1"/>
</dbReference>
<name>A0A4U1JD59_9BACT</name>
<evidence type="ECO:0000259" key="1">
    <source>
        <dbReference type="Pfam" id="PF17874"/>
    </source>
</evidence>
<dbReference type="SMART" id="SM00028">
    <property type="entry name" value="TPR"/>
    <property type="match status" value="5"/>
</dbReference>
<dbReference type="InterPro" id="IPR019734">
    <property type="entry name" value="TPR_rpt"/>
</dbReference>
<dbReference type="PANTHER" id="PTHR44917">
    <property type="entry name" value="PROTEIN HIGH CHLOROPHYLL FLUORESCENT 107"/>
    <property type="match status" value="1"/>
</dbReference>
<evidence type="ECO:0000313" key="2">
    <source>
        <dbReference type="EMBL" id="TKD08622.1"/>
    </source>
</evidence>
<dbReference type="RefSeq" id="WP_136929718.1">
    <property type="nucleotide sequence ID" value="NZ_SSMQ01000013.1"/>
</dbReference>
<protein>
    <submittedName>
        <fullName evidence="2">Tetratricopeptide repeat protein</fullName>
    </submittedName>
</protein>
<dbReference type="Proteomes" id="UP000309215">
    <property type="component" value="Unassembled WGS sequence"/>
</dbReference>
<dbReference type="InterPro" id="IPR044624">
    <property type="entry name" value="Mbb1-like"/>
</dbReference>
<dbReference type="PANTHER" id="PTHR44917:SF1">
    <property type="entry name" value="PROTEIN HIGH CHLOROPHYLL FLUORESCENT 107"/>
    <property type="match status" value="1"/>
</dbReference>
<comment type="caution">
    <text evidence="2">The sequence shown here is derived from an EMBL/GenBank/DDBJ whole genome shotgun (WGS) entry which is preliminary data.</text>
</comment>
<dbReference type="OrthoDB" id="5493365at2"/>
<keyword evidence="3" id="KW-1185">Reference proteome</keyword>
<dbReference type="InterPro" id="IPR011990">
    <property type="entry name" value="TPR-like_helical_dom_sf"/>
</dbReference>
<dbReference type="GO" id="GO:0006397">
    <property type="term" value="P:mRNA processing"/>
    <property type="evidence" value="ECO:0007669"/>
    <property type="project" value="InterPro"/>
</dbReference>
<dbReference type="InterPro" id="IPR041617">
    <property type="entry name" value="TPR_MalT"/>
</dbReference>
<proteinExistence type="predicted"/>
<feature type="domain" description="MalT-like TPR region" evidence="1">
    <location>
        <begin position="221"/>
        <end position="443"/>
    </location>
</feature>
<dbReference type="Gene3D" id="1.25.40.10">
    <property type="entry name" value="Tetratricopeptide repeat domain"/>
    <property type="match status" value="2"/>
</dbReference>
<dbReference type="EMBL" id="SSMQ01000013">
    <property type="protein sequence ID" value="TKD08622.1"/>
    <property type="molecule type" value="Genomic_DNA"/>
</dbReference>
<evidence type="ECO:0000313" key="3">
    <source>
        <dbReference type="Proteomes" id="UP000309215"/>
    </source>
</evidence>
<dbReference type="GO" id="GO:0003729">
    <property type="term" value="F:mRNA binding"/>
    <property type="evidence" value="ECO:0007669"/>
    <property type="project" value="InterPro"/>
</dbReference>
<accession>A0A4U1JD59</accession>
<reference evidence="2 3" key="1">
    <citation type="submission" date="2019-04" db="EMBL/GenBank/DDBJ databases">
        <authorList>
            <person name="Li Y."/>
            <person name="Wang J."/>
        </authorList>
    </citation>
    <scope>NUCLEOTIDE SEQUENCE [LARGE SCALE GENOMIC DNA]</scope>
    <source>
        <strain evidence="2 3">DSM 14668</strain>
    </source>
</reference>
<dbReference type="SUPFAM" id="SSF48452">
    <property type="entry name" value="TPR-like"/>
    <property type="match status" value="2"/>
</dbReference>